<dbReference type="SUPFAM" id="SSF143422">
    <property type="entry name" value="Transposase IS200-like"/>
    <property type="match status" value="1"/>
</dbReference>
<dbReference type="PANTHER" id="PTHR36966">
    <property type="entry name" value="REP-ASSOCIATED TYROSINE TRANSPOSASE"/>
    <property type="match status" value="1"/>
</dbReference>
<dbReference type="SMART" id="SM01321">
    <property type="entry name" value="Y1_Tnp"/>
    <property type="match status" value="1"/>
</dbReference>
<name>A0ABW3ZMV5_9RHOB</name>
<evidence type="ECO:0000259" key="1">
    <source>
        <dbReference type="SMART" id="SM01321"/>
    </source>
</evidence>
<dbReference type="NCBIfam" id="NF047646">
    <property type="entry name" value="REP_Tyr_transpos"/>
    <property type="match status" value="1"/>
</dbReference>
<evidence type="ECO:0000313" key="3">
    <source>
        <dbReference type="Proteomes" id="UP001597135"/>
    </source>
</evidence>
<dbReference type="InterPro" id="IPR052715">
    <property type="entry name" value="RAYT_transposase"/>
</dbReference>
<accession>A0ABW3ZMV5</accession>
<dbReference type="PANTHER" id="PTHR36966:SF1">
    <property type="entry name" value="REP-ASSOCIATED TYROSINE TRANSPOSASE"/>
    <property type="match status" value="1"/>
</dbReference>
<reference evidence="3" key="1">
    <citation type="journal article" date="2019" name="Int. J. Syst. Evol. Microbiol.">
        <title>The Global Catalogue of Microorganisms (GCM) 10K type strain sequencing project: providing services to taxonomists for standard genome sequencing and annotation.</title>
        <authorList>
            <consortium name="The Broad Institute Genomics Platform"/>
            <consortium name="The Broad Institute Genome Sequencing Center for Infectious Disease"/>
            <person name="Wu L."/>
            <person name="Ma J."/>
        </authorList>
    </citation>
    <scope>NUCLEOTIDE SEQUENCE [LARGE SCALE GENOMIC DNA]</scope>
    <source>
        <strain evidence="3">CCUG 62953</strain>
    </source>
</reference>
<dbReference type="Gene3D" id="3.30.70.1290">
    <property type="entry name" value="Transposase IS200-like"/>
    <property type="match status" value="1"/>
</dbReference>
<dbReference type="InterPro" id="IPR002686">
    <property type="entry name" value="Transposase_17"/>
</dbReference>
<evidence type="ECO:0000313" key="2">
    <source>
        <dbReference type="EMBL" id="MFD1344308.1"/>
    </source>
</evidence>
<proteinExistence type="predicted"/>
<organism evidence="2 3">
    <name type="scientific">Litorisediminicola beolgyonensis</name>
    <dbReference type="NCBI Taxonomy" id="1173614"/>
    <lineage>
        <taxon>Bacteria</taxon>
        <taxon>Pseudomonadati</taxon>
        <taxon>Pseudomonadota</taxon>
        <taxon>Alphaproteobacteria</taxon>
        <taxon>Rhodobacterales</taxon>
        <taxon>Paracoccaceae</taxon>
        <taxon>Litorisediminicola</taxon>
    </lineage>
</organism>
<keyword evidence="3" id="KW-1185">Reference proteome</keyword>
<protein>
    <submittedName>
        <fullName evidence="2">Transposase</fullName>
    </submittedName>
</protein>
<dbReference type="RefSeq" id="WP_386805893.1">
    <property type="nucleotide sequence ID" value="NZ_JBHTMU010000044.1"/>
</dbReference>
<dbReference type="EMBL" id="JBHTMU010000044">
    <property type="protein sequence ID" value="MFD1344308.1"/>
    <property type="molecule type" value="Genomic_DNA"/>
</dbReference>
<dbReference type="Proteomes" id="UP001597135">
    <property type="component" value="Unassembled WGS sequence"/>
</dbReference>
<feature type="domain" description="Transposase IS200-like" evidence="1">
    <location>
        <begin position="12"/>
        <end position="130"/>
    </location>
</feature>
<comment type="caution">
    <text evidence="2">The sequence shown here is derived from an EMBL/GenBank/DDBJ whole genome shotgun (WGS) entry which is preliminary data.</text>
</comment>
<gene>
    <name evidence="2" type="ORF">ACFQ4E_17895</name>
</gene>
<sequence>MERVAYPETAVYFDVCLARLGVTLLTDEVAILRASVREVRRKRPFGIGAWVVLPDRMCAIWHVPRSDPNYGQRWGAIKARFSRDLRRAGRAPDWAFAEPGPKGEVGIWQRRFSDHVIRGSGDYDDHLRRCLGSPVRMGLVARPEDWAFSSIHRDMREGRKRACGVDGVRQRSVPPGDPVTR</sequence>
<dbReference type="InterPro" id="IPR036515">
    <property type="entry name" value="Transposase_17_sf"/>
</dbReference>